<keyword evidence="2" id="KW-0963">Cytoplasm</keyword>
<dbReference type="PROSITE" id="PS50177">
    <property type="entry name" value="NTF2_DOMAIN"/>
    <property type="match status" value="1"/>
</dbReference>
<accession>A0A427AXP7</accession>
<evidence type="ECO:0000256" key="1">
    <source>
        <dbReference type="ARBA" id="ARBA00004496"/>
    </source>
</evidence>
<dbReference type="InterPro" id="IPR002075">
    <property type="entry name" value="NTF2_dom"/>
</dbReference>
<gene>
    <name evidence="5" type="ORF">B296_00019928</name>
</gene>
<dbReference type="Proteomes" id="UP000287651">
    <property type="component" value="Unassembled WGS sequence"/>
</dbReference>
<evidence type="ECO:0000313" key="5">
    <source>
        <dbReference type="EMBL" id="RRT81011.1"/>
    </source>
</evidence>
<dbReference type="GO" id="GO:0005737">
    <property type="term" value="C:cytoplasm"/>
    <property type="evidence" value="ECO:0007669"/>
    <property type="project" value="UniProtKB-SubCell"/>
</dbReference>
<evidence type="ECO:0000259" key="4">
    <source>
        <dbReference type="PROSITE" id="PS50177"/>
    </source>
</evidence>
<dbReference type="AlphaFoldDB" id="A0A427AXP7"/>
<dbReference type="GO" id="GO:0005635">
    <property type="term" value="C:nuclear envelope"/>
    <property type="evidence" value="ECO:0007669"/>
    <property type="project" value="UniProtKB-ARBA"/>
</dbReference>
<comment type="subcellular location">
    <subcellularLocation>
        <location evidence="1">Cytoplasm</location>
    </subcellularLocation>
</comment>
<feature type="region of interest" description="Disordered" evidence="3">
    <location>
        <begin position="1"/>
        <end position="25"/>
    </location>
</feature>
<dbReference type="Pfam" id="PF02136">
    <property type="entry name" value="NTF2"/>
    <property type="match status" value="1"/>
</dbReference>
<evidence type="ECO:0000256" key="3">
    <source>
        <dbReference type="SAM" id="MobiDB-lite"/>
    </source>
</evidence>
<organism evidence="5 6">
    <name type="scientific">Ensete ventricosum</name>
    <name type="common">Abyssinian banana</name>
    <name type="synonym">Musa ensete</name>
    <dbReference type="NCBI Taxonomy" id="4639"/>
    <lineage>
        <taxon>Eukaryota</taxon>
        <taxon>Viridiplantae</taxon>
        <taxon>Streptophyta</taxon>
        <taxon>Embryophyta</taxon>
        <taxon>Tracheophyta</taxon>
        <taxon>Spermatophyta</taxon>
        <taxon>Magnoliopsida</taxon>
        <taxon>Liliopsida</taxon>
        <taxon>Zingiberales</taxon>
        <taxon>Musaceae</taxon>
        <taxon>Ensete</taxon>
    </lineage>
</organism>
<dbReference type="PANTHER" id="PTHR12612">
    <property type="entry name" value="NUCLEAR TRANSPORT FACTOR 2"/>
    <property type="match status" value="1"/>
</dbReference>
<protein>
    <recommendedName>
        <fullName evidence="4">NTF2 domain-containing protein</fullName>
    </recommendedName>
</protein>
<proteinExistence type="predicted"/>
<dbReference type="InterPro" id="IPR045875">
    <property type="entry name" value="NTF2"/>
</dbReference>
<dbReference type="GO" id="GO:0006606">
    <property type="term" value="P:protein import into nucleus"/>
    <property type="evidence" value="ECO:0007669"/>
    <property type="project" value="UniProtKB-ARBA"/>
</dbReference>
<dbReference type="EMBL" id="AMZH03001013">
    <property type="protein sequence ID" value="RRT81011.1"/>
    <property type="molecule type" value="Genomic_DNA"/>
</dbReference>
<sequence length="167" mass="18751">MQTPHLRTATSTTGGARMDKDQGKREMEEQLEMVAKAFVDHYYNLFDINRPALACLYDQTSMLSFEGQKIPGADEIGRKLSQLPFEHCKHSISTVDCQPSPFGGGILVFVTGNLQLAGEENQLRFSQVYYRNQPLLSSRMRMILPSLRMGADVPADPDTARQLLRAE</sequence>
<dbReference type="InterPro" id="IPR018222">
    <property type="entry name" value="Nuclear_transport_factor_2_euk"/>
</dbReference>
<evidence type="ECO:0000313" key="6">
    <source>
        <dbReference type="Proteomes" id="UP000287651"/>
    </source>
</evidence>
<comment type="caution">
    <text evidence="5">The sequence shown here is derived from an EMBL/GenBank/DDBJ whole genome shotgun (WGS) entry which is preliminary data.</text>
</comment>
<dbReference type="CDD" id="cd00780">
    <property type="entry name" value="NTF2"/>
    <property type="match status" value="1"/>
</dbReference>
<reference evidence="5 6" key="1">
    <citation type="journal article" date="2014" name="Agronomy (Basel)">
        <title>A Draft Genome Sequence for Ensete ventricosum, the Drought-Tolerant Tree Against Hunger.</title>
        <authorList>
            <person name="Harrison J."/>
            <person name="Moore K.A."/>
            <person name="Paszkiewicz K."/>
            <person name="Jones T."/>
            <person name="Grant M."/>
            <person name="Ambacheew D."/>
            <person name="Muzemil S."/>
            <person name="Studholme D.J."/>
        </authorList>
    </citation>
    <scope>NUCLEOTIDE SEQUENCE [LARGE SCALE GENOMIC DNA]</scope>
</reference>
<dbReference type="SUPFAM" id="SSF54427">
    <property type="entry name" value="NTF2-like"/>
    <property type="match status" value="1"/>
</dbReference>
<feature type="domain" description="NTF2" evidence="4">
    <location>
        <begin position="34"/>
        <end position="149"/>
    </location>
</feature>
<evidence type="ECO:0000256" key="2">
    <source>
        <dbReference type="ARBA" id="ARBA00022490"/>
    </source>
</evidence>
<dbReference type="InterPro" id="IPR032710">
    <property type="entry name" value="NTF2-like_dom_sf"/>
</dbReference>
<dbReference type="FunFam" id="3.10.450.50:FF:000005">
    <property type="entry name" value="Nuclear transport factor 2"/>
    <property type="match status" value="1"/>
</dbReference>
<feature type="compositionally biased region" description="Polar residues" evidence="3">
    <location>
        <begin position="1"/>
        <end position="14"/>
    </location>
</feature>
<dbReference type="Gene3D" id="3.10.450.50">
    <property type="match status" value="1"/>
</dbReference>
<name>A0A427AXP7_ENSVE</name>